<protein>
    <submittedName>
        <fullName evidence="2">Uncharacterized protein</fullName>
    </submittedName>
</protein>
<evidence type="ECO:0000313" key="2">
    <source>
        <dbReference type="EMBL" id="KAL2552780.1"/>
    </source>
</evidence>
<feature type="region of interest" description="Disordered" evidence="1">
    <location>
        <begin position="82"/>
        <end position="103"/>
    </location>
</feature>
<gene>
    <name evidence="2" type="ORF">Fot_06399</name>
</gene>
<sequence>MQGLVEEGNLNSLGIPQYTPSPLELKAEVEKESIIAIIAIIDVKPRNELFIAMIPSKISLPGNENSVFVQLQSNSKVNVFSPRSKSNLSPSHNTTHSPTKAGSTLLDGNFEKAATISTYHLCRLCQFHMTRVLLLPLRRHSVQHVLLRRVPFKSSEASKATLLPCPSTMSLAIWSSET</sequence>
<dbReference type="Proteomes" id="UP001604277">
    <property type="component" value="Unassembled WGS sequence"/>
</dbReference>
<keyword evidence="3" id="KW-1185">Reference proteome</keyword>
<comment type="caution">
    <text evidence="2">The sequence shown here is derived from an EMBL/GenBank/DDBJ whole genome shotgun (WGS) entry which is preliminary data.</text>
</comment>
<name>A0ABD1WSU5_9LAMI</name>
<reference evidence="3" key="1">
    <citation type="submission" date="2024-07" db="EMBL/GenBank/DDBJ databases">
        <title>Two chromosome-level genome assemblies of Korean endemic species Abeliophyllum distichum and Forsythia ovata (Oleaceae).</title>
        <authorList>
            <person name="Jang H."/>
        </authorList>
    </citation>
    <scope>NUCLEOTIDE SEQUENCE [LARGE SCALE GENOMIC DNA]</scope>
</reference>
<organism evidence="2 3">
    <name type="scientific">Forsythia ovata</name>
    <dbReference type="NCBI Taxonomy" id="205694"/>
    <lineage>
        <taxon>Eukaryota</taxon>
        <taxon>Viridiplantae</taxon>
        <taxon>Streptophyta</taxon>
        <taxon>Embryophyta</taxon>
        <taxon>Tracheophyta</taxon>
        <taxon>Spermatophyta</taxon>
        <taxon>Magnoliopsida</taxon>
        <taxon>eudicotyledons</taxon>
        <taxon>Gunneridae</taxon>
        <taxon>Pentapetalae</taxon>
        <taxon>asterids</taxon>
        <taxon>lamiids</taxon>
        <taxon>Lamiales</taxon>
        <taxon>Oleaceae</taxon>
        <taxon>Forsythieae</taxon>
        <taxon>Forsythia</taxon>
    </lineage>
</organism>
<dbReference type="AlphaFoldDB" id="A0ABD1WSU5"/>
<dbReference type="EMBL" id="JBFOLJ010000002">
    <property type="protein sequence ID" value="KAL2552780.1"/>
    <property type="molecule type" value="Genomic_DNA"/>
</dbReference>
<proteinExistence type="predicted"/>
<evidence type="ECO:0000313" key="3">
    <source>
        <dbReference type="Proteomes" id="UP001604277"/>
    </source>
</evidence>
<evidence type="ECO:0000256" key="1">
    <source>
        <dbReference type="SAM" id="MobiDB-lite"/>
    </source>
</evidence>
<accession>A0ABD1WSU5</accession>
<feature type="compositionally biased region" description="Polar residues" evidence="1">
    <location>
        <begin position="82"/>
        <end position="102"/>
    </location>
</feature>